<dbReference type="InterPro" id="IPR013783">
    <property type="entry name" value="Ig-like_fold"/>
</dbReference>
<reference evidence="4" key="2">
    <citation type="submission" date="2025-09" db="UniProtKB">
        <authorList>
            <consortium name="Ensembl"/>
        </authorList>
    </citation>
    <scope>IDENTIFICATION</scope>
</reference>
<keyword evidence="1" id="KW-0812">Transmembrane</keyword>
<dbReference type="InterPro" id="IPR003599">
    <property type="entry name" value="Ig_sub"/>
</dbReference>
<evidence type="ECO:0000256" key="1">
    <source>
        <dbReference type="SAM" id="Phobius"/>
    </source>
</evidence>
<dbReference type="InterPro" id="IPR036179">
    <property type="entry name" value="Ig-like_dom_sf"/>
</dbReference>
<name>A0A8C1NCA9_CYPCA</name>
<keyword evidence="1" id="KW-0472">Membrane</keyword>
<dbReference type="SUPFAM" id="SSF48726">
    <property type="entry name" value="Immunoglobulin"/>
    <property type="match status" value="3"/>
</dbReference>
<feature type="signal peptide" evidence="2">
    <location>
        <begin position="1"/>
        <end position="19"/>
    </location>
</feature>
<feature type="transmembrane region" description="Helical" evidence="1">
    <location>
        <begin position="331"/>
        <end position="360"/>
    </location>
</feature>
<gene>
    <name evidence="4" type="primary">LOC109084643</name>
</gene>
<reference evidence="4" key="1">
    <citation type="submission" date="2025-08" db="UniProtKB">
        <authorList>
            <consortium name="Ensembl"/>
        </authorList>
    </citation>
    <scope>IDENTIFICATION</scope>
</reference>
<keyword evidence="1" id="KW-1133">Transmembrane helix</keyword>
<evidence type="ECO:0000256" key="2">
    <source>
        <dbReference type="SAM" id="SignalP"/>
    </source>
</evidence>
<dbReference type="Proteomes" id="UP000694427">
    <property type="component" value="Unplaced"/>
</dbReference>
<organism evidence="4 5">
    <name type="scientific">Cyprinus carpio</name>
    <name type="common">Common carp</name>
    <dbReference type="NCBI Taxonomy" id="7962"/>
    <lineage>
        <taxon>Eukaryota</taxon>
        <taxon>Metazoa</taxon>
        <taxon>Chordata</taxon>
        <taxon>Craniata</taxon>
        <taxon>Vertebrata</taxon>
        <taxon>Euteleostomi</taxon>
        <taxon>Actinopterygii</taxon>
        <taxon>Neopterygii</taxon>
        <taxon>Teleostei</taxon>
        <taxon>Ostariophysi</taxon>
        <taxon>Cypriniformes</taxon>
        <taxon>Cyprinidae</taxon>
        <taxon>Cyprininae</taxon>
        <taxon>Cyprinus</taxon>
    </lineage>
</organism>
<dbReference type="Gene3D" id="2.60.40.10">
    <property type="entry name" value="Immunoglobulins"/>
    <property type="match status" value="3"/>
</dbReference>
<dbReference type="PANTHER" id="PTHR21063:SF4">
    <property type="entry name" value="CD48 ANTIGEN-RELATED"/>
    <property type="match status" value="1"/>
</dbReference>
<evidence type="ECO:0000313" key="5">
    <source>
        <dbReference type="Proteomes" id="UP000694427"/>
    </source>
</evidence>
<feature type="domain" description="Immunoglobulin" evidence="3">
    <location>
        <begin position="228"/>
        <end position="327"/>
    </location>
</feature>
<dbReference type="Pfam" id="PF07686">
    <property type="entry name" value="V-set"/>
    <property type="match status" value="1"/>
</dbReference>
<feature type="domain" description="Immunoglobulin" evidence="3">
    <location>
        <begin position="120"/>
        <end position="225"/>
    </location>
</feature>
<keyword evidence="2" id="KW-0732">Signal</keyword>
<dbReference type="InterPro" id="IPR013106">
    <property type="entry name" value="Ig_V-set"/>
</dbReference>
<dbReference type="SMART" id="SM00409">
    <property type="entry name" value="IG"/>
    <property type="match status" value="3"/>
</dbReference>
<dbReference type="AlphaFoldDB" id="A0A8C1NCA9"/>
<feature type="domain" description="Immunoglobulin" evidence="3">
    <location>
        <begin position="19"/>
        <end position="115"/>
    </location>
</feature>
<protein>
    <recommendedName>
        <fullName evidence="3">Immunoglobulin domain-containing protein</fullName>
    </recommendedName>
</protein>
<evidence type="ECO:0000313" key="4">
    <source>
        <dbReference type="Ensembl" id="ENSCCRP00010088745.1"/>
    </source>
</evidence>
<proteinExistence type="predicted"/>
<feature type="chain" id="PRO_5034598080" description="Immunoglobulin domain-containing protein" evidence="2">
    <location>
        <begin position="20"/>
        <end position="403"/>
    </location>
</feature>
<dbReference type="Ensembl" id="ENSCCRT00010098395.1">
    <property type="protein sequence ID" value="ENSCCRP00010088745.1"/>
    <property type="gene ID" value="ENSCCRG00010038773.1"/>
</dbReference>
<evidence type="ECO:0000259" key="3">
    <source>
        <dbReference type="SMART" id="SM00409"/>
    </source>
</evidence>
<keyword evidence="5" id="KW-1185">Reference proteome</keyword>
<sequence>MKRALTLFLFPLFASGVFGESVSVMEGDSVTLHTDAELQGDEEIVWRFNMTRIAKVIRNNATYDAVVRFRDRLQLDNQTGDLKIKKFRVPHSGLYKFEITSPRVSSDKTFSVSAVSGTGVKPVSVMVGDSVTLHINVPDIQRYDVILWRFGQQKSPLAEINRKAGIFNTSDGPDGRFRHRLLLDSQTGSLTIESIGTKHSGLYEVDISNSSSRYTTHKTFNLTVSDAVKPVLVKKGYSVTLQINVTEIQKDDQILWMFEDIVIAEIDEAAKLFYIYDGPDGRFRDRLKLDNQTGSLTITNTCTTGLYEQKISSRRHAIKRRFTVIVTGSGLSAAAVTGIGVVDLLLVSAAGVLVALVIHYRRKISELERRSGKYHTHSSYNMGKTKSLVTVKTITDEVQKRMY</sequence>
<accession>A0A8C1NCA9</accession>
<dbReference type="PANTHER" id="PTHR21063">
    <property type="entry name" value="LFA-3"/>
    <property type="match status" value="1"/>
</dbReference>